<reference evidence="2 3" key="1">
    <citation type="submission" date="2020-06" db="EMBL/GenBank/DDBJ databases">
        <authorList>
            <person name="Arora M.N."/>
            <person name="Dalling M.T."/>
            <person name="Dawson S.P.M."/>
            <person name="Elia S.N."/>
            <person name="Burke B."/>
            <person name="Shaffer C.D."/>
            <person name="Weston-Hafer K.A."/>
            <person name="Garlena R.A."/>
            <person name="Russell D.A."/>
            <person name="Pope W.H."/>
            <person name="Jacobs-Sera D."/>
            <person name="Hatfull G.F."/>
        </authorList>
    </citation>
    <scope>NUCLEOTIDE SEQUENCE [LARGE SCALE GENOMIC DNA]</scope>
</reference>
<name>A0A7G9UYK3_9CAUD</name>
<protein>
    <submittedName>
        <fullName evidence="2">Uncharacterized protein</fullName>
    </submittedName>
</protein>
<dbReference type="EMBL" id="MT684598">
    <property type="protein sequence ID" value="QNN99108.1"/>
    <property type="molecule type" value="Genomic_DNA"/>
</dbReference>
<proteinExistence type="predicted"/>
<evidence type="ECO:0000313" key="3">
    <source>
        <dbReference type="Proteomes" id="UP000516151"/>
    </source>
</evidence>
<dbReference type="Proteomes" id="UP000516151">
    <property type="component" value="Segment"/>
</dbReference>
<dbReference type="GeneID" id="77927297"/>
<evidence type="ECO:0000256" key="1">
    <source>
        <dbReference type="SAM" id="MobiDB-lite"/>
    </source>
</evidence>
<accession>A0A7G9UYK3</accession>
<keyword evidence="3" id="KW-1185">Reference proteome</keyword>
<feature type="region of interest" description="Disordered" evidence="1">
    <location>
        <begin position="57"/>
        <end position="81"/>
    </location>
</feature>
<organism evidence="2 3">
    <name type="scientific">Streptomyces phage Faust</name>
    <dbReference type="NCBI Taxonomy" id="2767565"/>
    <lineage>
        <taxon>Viruses</taxon>
        <taxon>Duplodnaviria</taxon>
        <taxon>Heunggongvirae</taxon>
        <taxon>Uroviricota</taxon>
        <taxon>Caudoviricetes</taxon>
        <taxon>Stanwilliamsviridae</taxon>
        <taxon>Loccivirinae</taxon>
        <taxon>Faustvirus</taxon>
        <taxon>Faustvirus faust</taxon>
    </lineage>
</organism>
<dbReference type="KEGG" id="vg:77927297"/>
<evidence type="ECO:0000313" key="2">
    <source>
        <dbReference type="EMBL" id="QNN99108.1"/>
    </source>
</evidence>
<dbReference type="RefSeq" id="YP_010651615.1">
    <property type="nucleotide sequence ID" value="NC_070783.1"/>
</dbReference>
<sequence length="81" mass="9142">MNQENSSEELPNAFAPENFQTVLLIQMMRTYDILLALLAVESPQKAQQLAEMHAAGFTFTPPPAFSEEEEHAEETNKESQM</sequence>
<gene>
    <name evidence="2" type="primary">2</name>
    <name evidence="2" type="ORF">SEA_FAUST_2</name>
</gene>